<dbReference type="AlphaFoldDB" id="A0A8J1UG11"/>
<dbReference type="EMBL" id="CAIIXF020000007">
    <property type="protein sequence ID" value="CAH1788575.1"/>
    <property type="molecule type" value="Genomic_DNA"/>
</dbReference>
<evidence type="ECO:0000313" key="2">
    <source>
        <dbReference type="Proteomes" id="UP000749559"/>
    </source>
</evidence>
<feature type="non-terminal residue" evidence="1">
    <location>
        <position position="1"/>
    </location>
</feature>
<comment type="caution">
    <text evidence="1">The sequence shown here is derived from an EMBL/GenBank/DDBJ whole genome shotgun (WGS) entry which is preliminary data.</text>
</comment>
<sequence length="124" mass="13726">LAYSPVHKVHRNWQRRSTPLPAASHLQLPPASSGPRKSRQSCLIIGGTTDKSFLLLTICINTHCGSNVKPLFPFGITIYMLNHPDFNISSCLRLCGYYGICIYMSTSLIGNVKLALLDSEYISN</sequence>
<gene>
    <name evidence="1" type="ORF">OFUS_LOCUS14074</name>
</gene>
<organism evidence="1 2">
    <name type="scientific">Owenia fusiformis</name>
    <name type="common">Polychaete worm</name>
    <dbReference type="NCBI Taxonomy" id="6347"/>
    <lineage>
        <taxon>Eukaryota</taxon>
        <taxon>Metazoa</taxon>
        <taxon>Spiralia</taxon>
        <taxon>Lophotrochozoa</taxon>
        <taxon>Annelida</taxon>
        <taxon>Polychaeta</taxon>
        <taxon>Sedentaria</taxon>
        <taxon>Canalipalpata</taxon>
        <taxon>Sabellida</taxon>
        <taxon>Oweniida</taxon>
        <taxon>Oweniidae</taxon>
        <taxon>Owenia</taxon>
    </lineage>
</organism>
<name>A0A8J1UG11_OWEFU</name>
<evidence type="ECO:0000313" key="1">
    <source>
        <dbReference type="EMBL" id="CAH1788575.1"/>
    </source>
</evidence>
<accession>A0A8J1UG11</accession>
<proteinExistence type="predicted"/>
<reference evidence="1" key="1">
    <citation type="submission" date="2022-03" db="EMBL/GenBank/DDBJ databases">
        <authorList>
            <person name="Martin C."/>
        </authorList>
    </citation>
    <scope>NUCLEOTIDE SEQUENCE</scope>
</reference>
<protein>
    <submittedName>
        <fullName evidence="1">Uncharacterized protein</fullName>
    </submittedName>
</protein>
<keyword evidence="2" id="KW-1185">Reference proteome</keyword>
<dbReference type="Proteomes" id="UP000749559">
    <property type="component" value="Unassembled WGS sequence"/>
</dbReference>